<protein>
    <submittedName>
        <fullName evidence="1">Uncharacterized protein</fullName>
    </submittedName>
</protein>
<dbReference type="EMBL" id="JAMTCK010000008">
    <property type="protein sequence ID" value="MCP2166784.1"/>
    <property type="molecule type" value="Genomic_DNA"/>
</dbReference>
<organism evidence="1 2">
    <name type="scientific">Goodfellowiella coeruleoviolacea</name>
    <dbReference type="NCBI Taxonomy" id="334858"/>
    <lineage>
        <taxon>Bacteria</taxon>
        <taxon>Bacillati</taxon>
        <taxon>Actinomycetota</taxon>
        <taxon>Actinomycetes</taxon>
        <taxon>Pseudonocardiales</taxon>
        <taxon>Pseudonocardiaceae</taxon>
        <taxon>Goodfellowiella</taxon>
    </lineage>
</organism>
<sequence>MGGALPDKRHFFPHLGTWNTRAGGGSDEVSVDVTLGARRAAREENSGRSRRGWRNIRIRLSAAGRTRPVVAGSGPPVCAAGADQLVVSMLVRPLPAPVTVLSSYTTLGSSSHLDWLVTLIA</sequence>
<gene>
    <name evidence="1" type="ORF">LX83_003656</name>
</gene>
<evidence type="ECO:0000313" key="1">
    <source>
        <dbReference type="EMBL" id="MCP2166784.1"/>
    </source>
</evidence>
<proteinExistence type="predicted"/>
<comment type="caution">
    <text evidence="1">The sequence shown here is derived from an EMBL/GenBank/DDBJ whole genome shotgun (WGS) entry which is preliminary data.</text>
</comment>
<reference evidence="1" key="1">
    <citation type="submission" date="2022-06" db="EMBL/GenBank/DDBJ databases">
        <title>Genomic Encyclopedia of Archaeal and Bacterial Type Strains, Phase II (KMG-II): from individual species to whole genera.</title>
        <authorList>
            <person name="Goeker M."/>
        </authorList>
    </citation>
    <scope>NUCLEOTIDE SEQUENCE</scope>
    <source>
        <strain evidence="1">DSM 43935</strain>
    </source>
</reference>
<accession>A0AAE3GGB2</accession>
<evidence type="ECO:0000313" key="2">
    <source>
        <dbReference type="Proteomes" id="UP001206128"/>
    </source>
</evidence>
<keyword evidence="2" id="KW-1185">Reference proteome</keyword>
<dbReference type="AlphaFoldDB" id="A0AAE3GGB2"/>
<name>A0AAE3GGB2_9PSEU</name>
<dbReference type="Proteomes" id="UP001206128">
    <property type="component" value="Unassembled WGS sequence"/>
</dbReference>